<dbReference type="InterPro" id="IPR036876">
    <property type="entry name" value="UVR_dom_sf"/>
</dbReference>
<dbReference type="GO" id="GO:0009381">
    <property type="term" value="F:excinuclease ABC activity"/>
    <property type="evidence" value="ECO:0007669"/>
    <property type="project" value="UniProtKB-UniRule"/>
</dbReference>
<dbReference type="Pfam" id="PF02151">
    <property type="entry name" value="UVR"/>
    <property type="match status" value="1"/>
</dbReference>
<dbReference type="GO" id="GO:0006289">
    <property type="term" value="P:nucleotide-excision repair"/>
    <property type="evidence" value="ECO:0007669"/>
    <property type="project" value="UniProtKB-UniRule"/>
</dbReference>
<dbReference type="InterPro" id="IPR035901">
    <property type="entry name" value="GIY-YIG_endonuc_sf"/>
</dbReference>
<keyword evidence="4 7" id="KW-0267">Excision nuclease</keyword>
<keyword evidence="2 7" id="KW-0227">DNA damage</keyword>
<dbReference type="SUPFAM" id="SSF82771">
    <property type="entry name" value="GIY-YIG endonuclease"/>
    <property type="match status" value="1"/>
</dbReference>
<dbReference type="GO" id="GO:0005737">
    <property type="term" value="C:cytoplasm"/>
    <property type="evidence" value="ECO:0007669"/>
    <property type="project" value="UniProtKB-SubCell"/>
</dbReference>
<organism evidence="12 13">
    <name type="scientific">Thermoclostridium stercorarium subsp. leptospartum DSM 9219</name>
    <dbReference type="NCBI Taxonomy" id="1346611"/>
    <lineage>
        <taxon>Bacteria</taxon>
        <taxon>Bacillati</taxon>
        <taxon>Bacillota</taxon>
        <taxon>Clostridia</taxon>
        <taxon>Eubacteriales</taxon>
        <taxon>Oscillospiraceae</taxon>
        <taxon>Thermoclostridium</taxon>
    </lineage>
</organism>
<dbReference type="InterPro" id="IPR003583">
    <property type="entry name" value="Hlx-hairpin-Hlx_DNA-bd_motif"/>
</dbReference>
<dbReference type="Gene3D" id="4.10.860.10">
    <property type="entry name" value="UVR domain"/>
    <property type="match status" value="1"/>
</dbReference>
<accession>A0A1B1YNB1</accession>
<dbReference type="SMART" id="SM00278">
    <property type="entry name" value="HhH1"/>
    <property type="match status" value="2"/>
</dbReference>
<dbReference type="EMBL" id="CP014673">
    <property type="protein sequence ID" value="ANX02259.1"/>
    <property type="molecule type" value="Genomic_DNA"/>
</dbReference>
<dbReference type="GO" id="GO:0009380">
    <property type="term" value="C:excinuclease repair complex"/>
    <property type="evidence" value="ECO:0007669"/>
    <property type="project" value="InterPro"/>
</dbReference>
<dbReference type="Pfam" id="PF14520">
    <property type="entry name" value="HHH_5"/>
    <property type="match status" value="1"/>
</dbReference>
<dbReference type="AlphaFoldDB" id="A0A1B1YNB1"/>
<dbReference type="Gene3D" id="3.40.1440.10">
    <property type="entry name" value="GIY-YIG endonuclease"/>
    <property type="match status" value="1"/>
</dbReference>
<dbReference type="InterPro" id="IPR047296">
    <property type="entry name" value="GIY-YIG_UvrC_Cho"/>
</dbReference>
<dbReference type="InterPro" id="IPR050066">
    <property type="entry name" value="UvrABC_protein_C"/>
</dbReference>
<evidence type="ECO:0000259" key="11">
    <source>
        <dbReference type="PROSITE" id="PS50165"/>
    </source>
</evidence>
<comment type="similarity">
    <text evidence="7">Belongs to the UvrC family.</text>
</comment>
<sequence length="608" mass="70377">MDRIRELLENIPESPGVYLMKDKSGRIIYVGKAKVLKNRVRQYFQSPEEKDPKTKTLVSKINTIETIVTETEAEALILENTLIKLHKPRYNILLKDDKTYPYIRITTQELFPKIELTRTIKRDGSRYFGAYTKVSDARKSLEALRKIFPLRTCNRQIKEGDNQRPCLFYHIKLCSAPCAGLISSKDYNEIVKETYRFLEGRQDEVLNEMRKRMEAYAENLEFEKAASIRDKIKSITKITEKQLVLSTKFEDRDLCALVRDEINSLVIVLFVRNGKLMGKNVNFMEKTYNMSDEEVMEVFLTQFYGNGREIPPEILLTHYPASGELIEQWLKSVRGKSVNLSVPVRGDRKKQIDLAVKNAEEEFQKYRINYVSKQEDIETALDKLKEILELPDIPHRIEAYDISNTGNKGMVAGMVVFEDGIKKTSHYRKYEIKSINEQNDYACMQEVLYRRLKRLKEGDEDASFSERPDLILIDGGIGHVHAAEEVFAELGMSIPVAGMAKNDKHRTQRLVNDKIDIELKEEPELHFLIAAIQEEVHRYSLSFHKLKRKKLQKESILDEIEGIGPKRKKALLKKFGSVKRIREATVEELCSVKGISRKLAEKIKESLS</sequence>
<dbReference type="SUPFAM" id="SSF46600">
    <property type="entry name" value="C-terminal UvrC-binding domain of UvrB"/>
    <property type="match status" value="1"/>
</dbReference>
<comment type="subcellular location">
    <subcellularLocation>
        <location evidence="7">Cytoplasm</location>
    </subcellularLocation>
</comment>
<evidence type="ECO:0000259" key="9">
    <source>
        <dbReference type="PROSITE" id="PS50151"/>
    </source>
</evidence>
<evidence type="ECO:0000256" key="3">
    <source>
        <dbReference type="ARBA" id="ARBA00022769"/>
    </source>
</evidence>
<dbReference type="Pfam" id="PF08459">
    <property type="entry name" value="UvrC_RNaseH_dom"/>
    <property type="match status" value="1"/>
</dbReference>
<evidence type="ECO:0000256" key="5">
    <source>
        <dbReference type="ARBA" id="ARBA00023204"/>
    </source>
</evidence>
<dbReference type="FunFam" id="3.40.1440.10:FF:000001">
    <property type="entry name" value="UvrABC system protein C"/>
    <property type="match status" value="1"/>
</dbReference>
<dbReference type="PROSITE" id="PS50164">
    <property type="entry name" value="GIY_YIG"/>
    <property type="match status" value="1"/>
</dbReference>
<dbReference type="Gene3D" id="1.10.150.20">
    <property type="entry name" value="5' to 3' exonuclease, C-terminal subdomain"/>
    <property type="match status" value="1"/>
</dbReference>
<dbReference type="RefSeq" id="WP_065821080.1">
    <property type="nucleotide sequence ID" value="NZ_CP014673.1"/>
</dbReference>
<dbReference type="InterPro" id="IPR001943">
    <property type="entry name" value="UVR_dom"/>
</dbReference>
<name>A0A1B1YNB1_THEST</name>
<dbReference type="SMART" id="SM00465">
    <property type="entry name" value="GIYc"/>
    <property type="match status" value="1"/>
</dbReference>
<evidence type="ECO:0000256" key="7">
    <source>
        <dbReference type="HAMAP-Rule" id="MF_00203"/>
    </source>
</evidence>
<protein>
    <recommendedName>
        <fullName evidence="7">UvrABC system protein C</fullName>
        <shortName evidence="7">Protein UvrC</shortName>
    </recommendedName>
    <alternativeName>
        <fullName evidence="7">Excinuclease ABC subunit C</fullName>
    </alternativeName>
</protein>
<evidence type="ECO:0000313" key="13">
    <source>
        <dbReference type="Proteomes" id="UP000092931"/>
    </source>
</evidence>
<comment type="subunit">
    <text evidence="7">Interacts with UvrB in an incision complex.</text>
</comment>
<dbReference type="NCBIfam" id="NF001824">
    <property type="entry name" value="PRK00558.1-5"/>
    <property type="match status" value="1"/>
</dbReference>
<dbReference type="InterPro" id="IPR038476">
    <property type="entry name" value="UvrC_RNase_H_dom_sf"/>
</dbReference>
<dbReference type="Gene3D" id="3.30.420.340">
    <property type="entry name" value="UvrC, RNAse H endonuclease domain"/>
    <property type="match status" value="1"/>
</dbReference>
<keyword evidence="1 7" id="KW-0963">Cytoplasm</keyword>
<reference evidence="12 13" key="1">
    <citation type="submission" date="2016-02" db="EMBL/GenBank/DDBJ databases">
        <title>Comparison of Clostridium stercorarium subspecies using comparative genomics and transcriptomics.</title>
        <authorList>
            <person name="Schellenberg J."/>
            <person name="Thallinger G."/>
            <person name="Levin D.B."/>
            <person name="Zhang X."/>
            <person name="Alvare G."/>
            <person name="Fristensky B."/>
            <person name="Sparling R."/>
        </authorList>
    </citation>
    <scope>NUCLEOTIDE SEQUENCE [LARGE SCALE GENOMIC DNA]</scope>
    <source>
        <strain evidence="12 13">DSM 9219</strain>
    </source>
</reference>
<keyword evidence="6 7" id="KW-0742">SOS response</keyword>
<dbReference type="CDD" id="cd10434">
    <property type="entry name" value="GIY-YIG_UvrC_Cho"/>
    <property type="match status" value="1"/>
</dbReference>
<dbReference type="InterPro" id="IPR004791">
    <property type="entry name" value="UvrC"/>
</dbReference>
<feature type="coiled-coil region" evidence="8">
    <location>
        <begin position="349"/>
        <end position="376"/>
    </location>
</feature>
<dbReference type="Proteomes" id="UP000092931">
    <property type="component" value="Chromosome"/>
</dbReference>
<evidence type="ECO:0000256" key="6">
    <source>
        <dbReference type="ARBA" id="ARBA00023236"/>
    </source>
</evidence>
<dbReference type="FunFam" id="1.10.150.20:FF:000005">
    <property type="entry name" value="UvrABC system protein C"/>
    <property type="match status" value="1"/>
</dbReference>
<dbReference type="PROSITE" id="PS50165">
    <property type="entry name" value="UVRC"/>
    <property type="match status" value="1"/>
</dbReference>
<dbReference type="GO" id="GO:0009432">
    <property type="term" value="P:SOS response"/>
    <property type="evidence" value="ECO:0007669"/>
    <property type="project" value="UniProtKB-UniRule"/>
</dbReference>
<feature type="domain" description="GIY-YIG" evidence="10">
    <location>
        <begin position="13"/>
        <end position="92"/>
    </location>
</feature>
<dbReference type="NCBIfam" id="TIGR00194">
    <property type="entry name" value="uvrC"/>
    <property type="match status" value="1"/>
</dbReference>
<evidence type="ECO:0000256" key="1">
    <source>
        <dbReference type="ARBA" id="ARBA00022490"/>
    </source>
</evidence>
<gene>
    <name evidence="7" type="primary">uvrC</name>
    <name evidence="12" type="ORF">CSTERLE_12095</name>
</gene>
<dbReference type="GO" id="GO:0003677">
    <property type="term" value="F:DNA binding"/>
    <property type="evidence" value="ECO:0007669"/>
    <property type="project" value="UniProtKB-UniRule"/>
</dbReference>
<dbReference type="PANTHER" id="PTHR30562">
    <property type="entry name" value="UVRC/OXIDOREDUCTASE"/>
    <property type="match status" value="1"/>
</dbReference>
<feature type="domain" description="UvrC family homology region profile" evidence="11">
    <location>
        <begin position="266"/>
        <end position="487"/>
    </location>
</feature>
<keyword evidence="8" id="KW-0175">Coiled coil</keyword>
<dbReference type="InterPro" id="IPR001162">
    <property type="entry name" value="UvrC_RNase_H_dom"/>
</dbReference>
<evidence type="ECO:0000256" key="4">
    <source>
        <dbReference type="ARBA" id="ARBA00022881"/>
    </source>
</evidence>
<feature type="domain" description="UVR" evidence="9">
    <location>
        <begin position="203"/>
        <end position="238"/>
    </location>
</feature>
<evidence type="ECO:0000313" key="12">
    <source>
        <dbReference type="EMBL" id="ANX02259.1"/>
    </source>
</evidence>
<dbReference type="InterPro" id="IPR010994">
    <property type="entry name" value="RuvA_2-like"/>
</dbReference>
<evidence type="ECO:0000256" key="8">
    <source>
        <dbReference type="SAM" id="Coils"/>
    </source>
</evidence>
<proteinExistence type="inferred from homology"/>
<dbReference type="SUPFAM" id="SSF47781">
    <property type="entry name" value="RuvA domain 2-like"/>
    <property type="match status" value="1"/>
</dbReference>
<dbReference type="PROSITE" id="PS50151">
    <property type="entry name" value="UVR"/>
    <property type="match status" value="1"/>
</dbReference>
<comment type="function">
    <text evidence="7">The UvrABC repair system catalyzes the recognition and processing of DNA lesions. UvrC both incises the 5' and 3' sides of the lesion. The N-terminal half is responsible for the 3' incision and the C-terminal half is responsible for the 5' incision.</text>
</comment>
<dbReference type="PANTHER" id="PTHR30562:SF1">
    <property type="entry name" value="UVRABC SYSTEM PROTEIN C"/>
    <property type="match status" value="1"/>
</dbReference>
<evidence type="ECO:0000259" key="10">
    <source>
        <dbReference type="PROSITE" id="PS50164"/>
    </source>
</evidence>
<keyword evidence="3 7" id="KW-0228">DNA excision</keyword>
<evidence type="ECO:0000256" key="2">
    <source>
        <dbReference type="ARBA" id="ARBA00022763"/>
    </source>
</evidence>
<dbReference type="Pfam" id="PF22920">
    <property type="entry name" value="UvrC_RNaseH"/>
    <property type="match status" value="1"/>
</dbReference>
<dbReference type="HAMAP" id="MF_00203">
    <property type="entry name" value="UvrC"/>
    <property type="match status" value="1"/>
</dbReference>
<keyword evidence="5 7" id="KW-0234">DNA repair</keyword>
<dbReference type="Pfam" id="PF01541">
    <property type="entry name" value="GIY-YIG"/>
    <property type="match status" value="1"/>
</dbReference>
<dbReference type="InterPro" id="IPR000305">
    <property type="entry name" value="GIY-YIG_endonuc"/>
</dbReference>